<feature type="region of interest" description="Disordered" evidence="1">
    <location>
        <begin position="123"/>
        <end position="162"/>
    </location>
</feature>
<gene>
    <name evidence="2" type="ordered locus">HCH_05814</name>
</gene>
<dbReference type="STRING" id="349521.HCH_05814"/>
<name>Q2SA59_HAHCH</name>
<dbReference type="HOGENOM" id="CLU_1487082_0_0_6"/>
<keyword evidence="3" id="KW-1185">Reference proteome</keyword>
<feature type="compositionally biased region" description="Basic and acidic residues" evidence="1">
    <location>
        <begin position="1"/>
        <end position="19"/>
    </location>
</feature>
<proteinExistence type="predicted"/>
<dbReference type="EMBL" id="CP000155">
    <property type="protein sequence ID" value="ABC32465.1"/>
    <property type="molecule type" value="Genomic_DNA"/>
</dbReference>
<dbReference type="Proteomes" id="UP000000238">
    <property type="component" value="Chromosome"/>
</dbReference>
<dbReference type="AlphaFoldDB" id="Q2SA59"/>
<reference evidence="2 3" key="1">
    <citation type="journal article" date="2005" name="Nucleic Acids Res.">
        <title>Genomic blueprint of Hahella chejuensis, a marine microbe producing an algicidal agent.</title>
        <authorList>
            <person name="Jeong H."/>
            <person name="Yim J.H."/>
            <person name="Lee C."/>
            <person name="Choi S.-H."/>
            <person name="Park Y.K."/>
            <person name="Yoon S.H."/>
            <person name="Hur C.-G."/>
            <person name="Kang H.-Y."/>
            <person name="Kim D."/>
            <person name="Lee H.H."/>
            <person name="Park K.H."/>
            <person name="Park S.-H."/>
            <person name="Park H.-S."/>
            <person name="Lee H.K."/>
            <person name="Oh T.K."/>
            <person name="Kim J.F."/>
        </authorList>
    </citation>
    <scope>NUCLEOTIDE SEQUENCE [LARGE SCALE GENOMIC DNA]</scope>
    <source>
        <strain evidence="2 3">KCTC 2396</strain>
    </source>
</reference>
<evidence type="ECO:0000313" key="3">
    <source>
        <dbReference type="Proteomes" id="UP000000238"/>
    </source>
</evidence>
<evidence type="ECO:0000313" key="2">
    <source>
        <dbReference type="EMBL" id="ABC32465.1"/>
    </source>
</evidence>
<organism evidence="2 3">
    <name type="scientific">Hahella chejuensis (strain KCTC 2396)</name>
    <dbReference type="NCBI Taxonomy" id="349521"/>
    <lineage>
        <taxon>Bacteria</taxon>
        <taxon>Pseudomonadati</taxon>
        <taxon>Pseudomonadota</taxon>
        <taxon>Gammaproteobacteria</taxon>
        <taxon>Oceanospirillales</taxon>
        <taxon>Hahellaceae</taxon>
        <taxon>Hahella</taxon>
    </lineage>
</organism>
<protein>
    <submittedName>
        <fullName evidence="2">Uncharacterized protein</fullName>
    </submittedName>
</protein>
<dbReference type="KEGG" id="hch:HCH_05814"/>
<feature type="region of interest" description="Disordered" evidence="1">
    <location>
        <begin position="1"/>
        <end position="34"/>
    </location>
</feature>
<sequence length="181" mass="20401">MDEEFKKEMGNKSSLEKIHGACPSSEDNADLAQKDCDHDWEAISQPPVAEATEANKELIDKLGNKASRSGQKRGYAFENRAIEDNLPKMNLVSAGAEYKCKKCGQDQEVDVVGDRQIGEAKSTNAKQYRKKGKQRKRLRDIQSKLFDPSLPPRAKIDGQNEDHQKLKEMYEKSGFEVEVVN</sequence>
<evidence type="ECO:0000256" key="1">
    <source>
        <dbReference type="SAM" id="MobiDB-lite"/>
    </source>
</evidence>
<feature type="compositionally biased region" description="Basic residues" evidence="1">
    <location>
        <begin position="127"/>
        <end position="138"/>
    </location>
</feature>
<dbReference type="RefSeq" id="WP_011399524.1">
    <property type="nucleotide sequence ID" value="NC_007645.1"/>
</dbReference>
<accession>Q2SA59</accession>